<evidence type="ECO:0000256" key="7">
    <source>
        <dbReference type="ARBA" id="ARBA00022777"/>
    </source>
</evidence>
<keyword evidence="7 12" id="KW-0418">Kinase</keyword>
<evidence type="ECO:0000256" key="9">
    <source>
        <dbReference type="ARBA" id="ARBA00023012"/>
    </source>
</evidence>
<dbReference type="GO" id="GO:0016787">
    <property type="term" value="F:hydrolase activity"/>
    <property type="evidence" value="ECO:0007669"/>
    <property type="project" value="UniProtKB-KW"/>
</dbReference>
<dbReference type="PATRIC" id="fig|1348973.3.peg.4560"/>
<evidence type="ECO:0000313" key="13">
    <source>
        <dbReference type="Proteomes" id="UP000027936"/>
    </source>
</evidence>
<feature type="domain" description="Histidine kinase" evidence="11">
    <location>
        <begin position="470"/>
        <end position="688"/>
    </location>
</feature>
<dbReference type="InterPro" id="IPR003661">
    <property type="entry name" value="HisK_dim/P_dom"/>
</dbReference>
<comment type="subcellular location">
    <subcellularLocation>
        <location evidence="2">Cell membrane</location>
        <topology evidence="2">Multi-pass membrane protein</topology>
    </subcellularLocation>
</comment>
<dbReference type="PANTHER" id="PTHR43711:SF26">
    <property type="entry name" value="SENSOR HISTIDINE KINASE RCSC"/>
    <property type="match status" value="1"/>
</dbReference>
<dbReference type="SMART" id="SM00387">
    <property type="entry name" value="HATPase_c"/>
    <property type="match status" value="1"/>
</dbReference>
<dbReference type="Gene3D" id="3.30.565.10">
    <property type="entry name" value="Histidine kinase-like ATPase, C-terminal domain"/>
    <property type="match status" value="1"/>
</dbReference>
<dbReference type="Gene3D" id="1.10.287.130">
    <property type="match status" value="1"/>
</dbReference>
<feature type="transmembrane region" description="Helical" evidence="10">
    <location>
        <begin position="210"/>
        <end position="233"/>
    </location>
</feature>
<feature type="transmembrane region" description="Helical" evidence="10">
    <location>
        <begin position="386"/>
        <end position="407"/>
    </location>
</feature>
<keyword evidence="6" id="KW-0547">Nucleotide-binding</keyword>
<dbReference type="InterPro" id="IPR011623">
    <property type="entry name" value="7TMR_DISM_rcpt_extracell_dom1"/>
</dbReference>
<dbReference type="AlphaFoldDB" id="A0A072NSH9"/>
<dbReference type="CDD" id="cd00082">
    <property type="entry name" value="HisKA"/>
    <property type="match status" value="1"/>
</dbReference>
<dbReference type="CDD" id="cd00075">
    <property type="entry name" value="HATPase"/>
    <property type="match status" value="1"/>
</dbReference>
<comment type="catalytic activity">
    <reaction evidence="1">
        <text>ATP + protein L-histidine = ADP + protein N-phospho-L-histidine.</text>
        <dbReference type="EC" id="2.7.13.3"/>
    </reaction>
</comment>
<keyword evidence="9" id="KW-0902">Two-component regulatory system</keyword>
<dbReference type="GO" id="GO:0005524">
    <property type="term" value="F:ATP binding"/>
    <property type="evidence" value="ECO:0007669"/>
    <property type="project" value="UniProtKB-KW"/>
</dbReference>
<gene>
    <name evidence="12" type="ORF">M670_04691</name>
</gene>
<evidence type="ECO:0000256" key="5">
    <source>
        <dbReference type="ARBA" id="ARBA00022679"/>
    </source>
</evidence>
<protein>
    <recommendedName>
        <fullName evidence="3">histidine kinase</fullName>
        <ecNumber evidence="3">2.7.13.3</ecNumber>
    </recommendedName>
</protein>
<dbReference type="GO" id="GO:0005886">
    <property type="term" value="C:plasma membrane"/>
    <property type="evidence" value="ECO:0007669"/>
    <property type="project" value="UniProtKB-SubCell"/>
</dbReference>
<dbReference type="PROSITE" id="PS50109">
    <property type="entry name" value="HIS_KIN"/>
    <property type="match status" value="1"/>
</dbReference>
<evidence type="ECO:0000256" key="3">
    <source>
        <dbReference type="ARBA" id="ARBA00012438"/>
    </source>
</evidence>
<dbReference type="InterPro" id="IPR004358">
    <property type="entry name" value="Sig_transdc_His_kin-like_C"/>
</dbReference>
<feature type="transmembrane region" description="Helical" evidence="10">
    <location>
        <begin position="362"/>
        <end position="380"/>
    </location>
</feature>
<evidence type="ECO:0000256" key="1">
    <source>
        <dbReference type="ARBA" id="ARBA00000085"/>
    </source>
</evidence>
<evidence type="ECO:0000256" key="4">
    <source>
        <dbReference type="ARBA" id="ARBA00022553"/>
    </source>
</evidence>
<evidence type="ECO:0000256" key="6">
    <source>
        <dbReference type="ARBA" id="ARBA00022741"/>
    </source>
</evidence>
<dbReference type="PANTHER" id="PTHR43711">
    <property type="entry name" value="TWO-COMPONENT HISTIDINE KINASE"/>
    <property type="match status" value="1"/>
</dbReference>
<dbReference type="SUPFAM" id="SSF55874">
    <property type="entry name" value="ATPase domain of HSP90 chaperone/DNA topoisomerase II/histidine kinase"/>
    <property type="match status" value="1"/>
</dbReference>
<keyword evidence="5" id="KW-0808">Transferase</keyword>
<proteinExistence type="predicted"/>
<dbReference type="Gene3D" id="2.60.120.260">
    <property type="entry name" value="Galactose-binding domain-like"/>
    <property type="match status" value="1"/>
</dbReference>
<evidence type="ECO:0000256" key="2">
    <source>
        <dbReference type="ARBA" id="ARBA00004651"/>
    </source>
</evidence>
<dbReference type="PRINTS" id="PR00344">
    <property type="entry name" value="BCTRLSENSOR"/>
</dbReference>
<dbReference type="Proteomes" id="UP000027936">
    <property type="component" value="Unassembled WGS sequence"/>
</dbReference>
<evidence type="ECO:0000256" key="10">
    <source>
        <dbReference type="SAM" id="Phobius"/>
    </source>
</evidence>
<dbReference type="InterPro" id="IPR005467">
    <property type="entry name" value="His_kinase_dom"/>
</dbReference>
<comment type="caution">
    <text evidence="12">The sequence shown here is derived from an EMBL/GenBank/DDBJ whole genome shotgun (WGS) entry which is preliminary data.</text>
</comment>
<dbReference type="SUPFAM" id="SSF47384">
    <property type="entry name" value="Homodimeric domain of signal transducing histidine kinase"/>
    <property type="match status" value="1"/>
</dbReference>
<dbReference type="Pfam" id="PF00512">
    <property type="entry name" value="HisKA"/>
    <property type="match status" value="1"/>
</dbReference>
<dbReference type="GO" id="GO:0000155">
    <property type="term" value="F:phosphorelay sensor kinase activity"/>
    <property type="evidence" value="ECO:0007669"/>
    <property type="project" value="InterPro"/>
</dbReference>
<evidence type="ECO:0000259" key="11">
    <source>
        <dbReference type="PROSITE" id="PS50109"/>
    </source>
</evidence>
<dbReference type="SUPFAM" id="SSF49785">
    <property type="entry name" value="Galactose-binding domain-like"/>
    <property type="match status" value="1"/>
</dbReference>
<dbReference type="EC" id="2.7.13.3" evidence="3"/>
<dbReference type="InterPro" id="IPR050736">
    <property type="entry name" value="Sensor_HK_Regulatory"/>
</dbReference>
<sequence length="688" mass="79945">MLKIKSRYFQLLFWVSISTILLSFPMSVGNAMEDNRPQGGIVYLDSHQDKEIVKLDGKWEFYWQQLYTPLDFGRDLFRQPPSIVEVPLTWRSYTIGGEKLPLAGYATYRLQIKFPEEEIGTVKALYIPSIASAYKLWINGEVKSQNGEVGKTKGTMKPENVPKVVEFPIHNNQIELIVQASNFNQRKAGIFNSILIGEPEPIRQYQQRKITYRAIIVTSLVMIGIYHILMFLYRRKETSLIYFGILCIVVAIRATILEEGLASQILFFLNWEIARKLEYLGATIGVLFFTLFVYTQFSKDMHRKIRDFITVVYASYSLFILFTPAVVYTRTMLFLQILILLAITYLLFVYSIAYFRKRENSLINALAIMMLFLSAINDTLYFNNVIYTTELASVGLVFFLFTQSIMISKRYSMAYLQSEKLSNDLAILNASLERQVLERTKELQYANKRLQVANESLEEAHQLRSKWIRNISHEISTPLTNIRAYMMGMLDGVIPSKKNFIQLVYDQSLYLSRMLHDLHDMTDVENRQIKYDLQKVNIQDYVLNFYNKTKLDVEKEGIIFKYHDLLSDTAEELIVFIDPLRIEQVIVNILKNAKRFVKEDGEIQLELGKWDEKYIIIKIKDNGIGIKEDELDLVFNRFYKSKNQNQQQNGSGLGLSISKEIIEHHHGMIGVESKEGEGSCFYLWTLVC</sequence>
<dbReference type="InterPro" id="IPR036097">
    <property type="entry name" value="HisK_dim/P_sf"/>
</dbReference>
<feature type="transmembrane region" description="Helical" evidence="10">
    <location>
        <begin position="277"/>
        <end position="295"/>
    </location>
</feature>
<feature type="transmembrane region" description="Helical" evidence="10">
    <location>
        <begin position="333"/>
        <end position="355"/>
    </location>
</feature>
<dbReference type="FunFam" id="3.30.565.10:FF:000006">
    <property type="entry name" value="Sensor histidine kinase WalK"/>
    <property type="match status" value="1"/>
</dbReference>
<keyword evidence="10" id="KW-0812">Transmembrane</keyword>
<dbReference type="SMART" id="SM00388">
    <property type="entry name" value="HisKA"/>
    <property type="match status" value="1"/>
</dbReference>
<evidence type="ECO:0000313" key="12">
    <source>
        <dbReference type="EMBL" id="KEF36165.1"/>
    </source>
</evidence>
<feature type="transmembrane region" description="Helical" evidence="10">
    <location>
        <begin position="307"/>
        <end position="327"/>
    </location>
</feature>
<name>A0A072NSH9_SCHAZ</name>
<keyword evidence="12" id="KW-0378">Hydrolase</keyword>
<dbReference type="InterPro" id="IPR008979">
    <property type="entry name" value="Galactose-bd-like_sf"/>
</dbReference>
<dbReference type="Pfam" id="PF02518">
    <property type="entry name" value="HATPase_c"/>
    <property type="match status" value="1"/>
</dbReference>
<dbReference type="InterPro" id="IPR036890">
    <property type="entry name" value="HATPase_C_sf"/>
</dbReference>
<keyword evidence="4" id="KW-0597">Phosphoprotein</keyword>
<evidence type="ECO:0000256" key="8">
    <source>
        <dbReference type="ARBA" id="ARBA00022840"/>
    </source>
</evidence>
<keyword evidence="8" id="KW-0067">ATP-binding</keyword>
<keyword evidence="10" id="KW-1133">Transmembrane helix</keyword>
<organism evidence="12 13">
    <name type="scientific">Schinkia azotoformans MEV2011</name>
    <dbReference type="NCBI Taxonomy" id="1348973"/>
    <lineage>
        <taxon>Bacteria</taxon>
        <taxon>Bacillati</taxon>
        <taxon>Bacillota</taxon>
        <taxon>Bacilli</taxon>
        <taxon>Bacillales</taxon>
        <taxon>Bacillaceae</taxon>
        <taxon>Calidifontibacillus/Schinkia group</taxon>
        <taxon>Schinkia</taxon>
    </lineage>
</organism>
<feature type="transmembrane region" description="Helical" evidence="10">
    <location>
        <begin position="240"/>
        <end position="257"/>
    </location>
</feature>
<accession>A0A072NSH9</accession>
<dbReference type="InterPro" id="IPR003594">
    <property type="entry name" value="HATPase_dom"/>
</dbReference>
<dbReference type="EMBL" id="JJRY01000034">
    <property type="protein sequence ID" value="KEF36165.1"/>
    <property type="molecule type" value="Genomic_DNA"/>
</dbReference>
<keyword evidence="10" id="KW-0472">Membrane</keyword>
<reference evidence="12 13" key="1">
    <citation type="submission" date="2014-04" db="EMBL/GenBank/DDBJ databases">
        <title>Draft genome sequence of Bacillus azotoformans MEV2011, a (co-) denitrifying strain unable to grow in the presence of oxygen.</title>
        <authorList>
            <person name="Nielsen M."/>
            <person name="Schreiber L."/>
            <person name="Finster K."/>
            <person name="Schramm A."/>
        </authorList>
    </citation>
    <scope>NUCLEOTIDE SEQUENCE [LARGE SCALE GENOMIC DNA]</scope>
    <source>
        <strain evidence="12 13">MEV2011</strain>
    </source>
</reference>
<dbReference type="Pfam" id="PF07695">
    <property type="entry name" value="7TMR-DISM_7TM"/>
    <property type="match status" value="1"/>
</dbReference>